<evidence type="ECO:0000313" key="3">
    <source>
        <dbReference type="EMBL" id="TFJ85503.1"/>
    </source>
</evidence>
<feature type="compositionally biased region" description="Basic and acidic residues" evidence="1">
    <location>
        <begin position="466"/>
        <end position="482"/>
    </location>
</feature>
<protein>
    <recommendedName>
        <fullName evidence="2">Hpc2-related domain-containing protein</fullName>
    </recommendedName>
</protein>
<feature type="compositionally biased region" description="Gly residues" evidence="1">
    <location>
        <begin position="237"/>
        <end position="247"/>
    </location>
</feature>
<accession>A0A4D9D686</accession>
<dbReference type="AlphaFoldDB" id="A0A4D9D686"/>
<feature type="region of interest" description="Disordered" evidence="1">
    <location>
        <begin position="458"/>
        <end position="489"/>
    </location>
</feature>
<feature type="region of interest" description="Disordered" evidence="1">
    <location>
        <begin position="57"/>
        <end position="104"/>
    </location>
</feature>
<feature type="region of interest" description="Disordered" evidence="1">
    <location>
        <begin position="116"/>
        <end position="147"/>
    </location>
</feature>
<evidence type="ECO:0000313" key="4">
    <source>
        <dbReference type="Proteomes" id="UP000355283"/>
    </source>
</evidence>
<dbReference type="InterPro" id="IPR014840">
    <property type="entry name" value="HRD"/>
</dbReference>
<feature type="compositionally biased region" description="Basic and acidic residues" evidence="1">
    <location>
        <begin position="613"/>
        <end position="622"/>
    </location>
</feature>
<proteinExistence type="predicted"/>
<evidence type="ECO:0000259" key="2">
    <source>
        <dbReference type="Pfam" id="PF08729"/>
    </source>
</evidence>
<feature type="domain" description="Hpc2-related" evidence="2">
    <location>
        <begin position="141"/>
        <end position="191"/>
    </location>
</feature>
<name>A0A4D9D686_9STRA</name>
<dbReference type="Proteomes" id="UP000355283">
    <property type="component" value="Unassembled WGS sequence"/>
</dbReference>
<dbReference type="EMBL" id="SDOX01000011">
    <property type="protein sequence ID" value="TFJ85503.1"/>
    <property type="molecule type" value="Genomic_DNA"/>
</dbReference>
<gene>
    <name evidence="3" type="ORF">NSK_003013</name>
</gene>
<comment type="caution">
    <text evidence="3">The sequence shown here is derived from an EMBL/GenBank/DDBJ whole genome shotgun (WGS) entry which is preliminary data.</text>
</comment>
<sequence length="673" mass="72738">MTRLGHDVPVGLATDRWHHYSTQAFMVNKKRKHRVRVALSDLEQPEICLGTLLCGKAGSAGEEDDRKKVKKKKQSRSDLSVSGGPSHSPPPFYENDDDDPWGRAGNILTQLEQKYSVHGGIRPSPGKGDGTLGEEGKLRSRKKRTRQDDMYELDDDFIDDSALFEMFEKQHEAQSVVTKYTGFFVNKGDLEVIGHKDGSRASLGPGPGKERKKKARKSGGERDAPGKKKRTGEGEEGSGGIGEGGGHAKGRKTKGGKAGPGGDEGSVVSTGSTKTAGEGGGSTSSKQSQKIKGREMEGAALREFKGRVAEWGRGGQGEKAKTSDTGTAESIPSTWLPLEDDGSSAVSVKKDSEGLPPSLRGAALALDVVMRRKGGEPRWRSAQPGEQGMSSSYVDTVLQPAFPLKMGKEQNVESIRKAWRKGLAEAALARVKELDTSIEKSLNDFRRHYELKKQRLLKRSSAGGKTEGKVGEEHEEGKEQGKDMQGMPPPRSVALDAKLKHYIVTLLSSLKERCNIQALYAGQGIEGGADQVEAGGSLPRVAPRYEEEERRTLLALADTWPNGEMKIPRLRRALNAYKGKQKLLQSVAGVAGGGPGREEKVEAAGGTSSTSSKESHGKDRKGGKGLVDKVMTGKKVKKTAEVRKQVGPRKGSFVNLQVRPYDPKDFEVDAKRV</sequence>
<feature type="compositionally biased region" description="Basic and acidic residues" evidence="1">
    <location>
        <begin position="292"/>
        <end position="322"/>
    </location>
</feature>
<feature type="compositionally biased region" description="Polar residues" evidence="1">
    <location>
        <begin position="323"/>
        <end position="333"/>
    </location>
</feature>
<feature type="region of interest" description="Disordered" evidence="1">
    <location>
        <begin position="588"/>
        <end position="644"/>
    </location>
</feature>
<evidence type="ECO:0000256" key="1">
    <source>
        <dbReference type="SAM" id="MobiDB-lite"/>
    </source>
</evidence>
<feature type="region of interest" description="Disordered" evidence="1">
    <location>
        <begin position="190"/>
        <end position="357"/>
    </location>
</feature>
<organism evidence="3 4">
    <name type="scientific">Nannochloropsis salina CCMP1776</name>
    <dbReference type="NCBI Taxonomy" id="1027361"/>
    <lineage>
        <taxon>Eukaryota</taxon>
        <taxon>Sar</taxon>
        <taxon>Stramenopiles</taxon>
        <taxon>Ochrophyta</taxon>
        <taxon>Eustigmatophyceae</taxon>
        <taxon>Eustigmatales</taxon>
        <taxon>Monodopsidaceae</taxon>
        <taxon>Microchloropsis</taxon>
        <taxon>Microchloropsis salina</taxon>
    </lineage>
</organism>
<keyword evidence="4" id="KW-1185">Reference proteome</keyword>
<feature type="compositionally biased region" description="Basic and acidic residues" evidence="1">
    <location>
        <begin position="190"/>
        <end position="199"/>
    </location>
</feature>
<reference evidence="3 4" key="1">
    <citation type="submission" date="2019-01" db="EMBL/GenBank/DDBJ databases">
        <title>Nuclear Genome Assembly of the Microalgal Biofuel strain Nannochloropsis salina CCMP1776.</title>
        <authorList>
            <person name="Hovde B."/>
        </authorList>
    </citation>
    <scope>NUCLEOTIDE SEQUENCE [LARGE SCALE GENOMIC DNA]</scope>
    <source>
        <strain evidence="3 4">CCMP1776</strain>
    </source>
</reference>
<dbReference type="Pfam" id="PF08729">
    <property type="entry name" value="HUN"/>
    <property type="match status" value="1"/>
</dbReference>
<dbReference type="OrthoDB" id="68076at2759"/>